<evidence type="ECO:0000256" key="1">
    <source>
        <dbReference type="ARBA" id="ARBA00008231"/>
    </source>
</evidence>
<dbReference type="Gene3D" id="1.10.3580.10">
    <property type="entry name" value="ATP12 ATPase"/>
    <property type="match status" value="1"/>
</dbReference>
<gene>
    <name evidence="4" type="ORF">FHS92_001610</name>
</gene>
<dbReference type="PANTHER" id="PTHR21013">
    <property type="entry name" value="ATP SYNTHASE MITOCHONDRIAL F1 COMPLEX ASSEMBLY FACTOR 2/ATP12 PROTEIN, MITOCHONDRIAL PRECURSOR"/>
    <property type="match status" value="1"/>
</dbReference>
<evidence type="ECO:0000313" key="4">
    <source>
        <dbReference type="EMBL" id="MBB6123881.1"/>
    </source>
</evidence>
<keyword evidence="5" id="KW-1185">Reference proteome</keyword>
<protein>
    <submittedName>
        <fullName evidence="4">Chaperone required for assembly of F1-ATPase</fullName>
    </submittedName>
</protein>
<reference evidence="4 5" key="1">
    <citation type="submission" date="2020-08" db="EMBL/GenBank/DDBJ databases">
        <title>Genomic Encyclopedia of Type Strains, Phase IV (KMG-IV): sequencing the most valuable type-strain genomes for metagenomic binning, comparative biology and taxonomic classification.</title>
        <authorList>
            <person name="Goeker M."/>
        </authorList>
    </citation>
    <scope>NUCLEOTIDE SEQUENCE [LARGE SCALE GENOMIC DNA]</scope>
    <source>
        <strain evidence="4 5">DSM 102255</strain>
    </source>
</reference>
<dbReference type="Gene3D" id="3.30.2180.10">
    <property type="entry name" value="ATP12-like"/>
    <property type="match status" value="1"/>
</dbReference>
<sequence length="231" mass="24527">MKRFYKEVALAPGADGYGIALDGRPVRTPARALLALPTQALGHAVAEEWRAQVEEIDPASMVMTGLANAAIDQIAPNHASFAAGVAAYGETDLLCYRAEAPAPLVARQAGEWQPLLDWAGQRYDVAFAVTQGIVHVAQPQATVKRLSQAVAACDAFTLAGLSTLVSISGSLVIGLAAIEDAFAPDALWLASELDERWQAELWGEDAEALGRRERRGAEFTRAAAFCALVRG</sequence>
<keyword evidence="3" id="KW-0143">Chaperone</keyword>
<dbReference type="InterPro" id="IPR023335">
    <property type="entry name" value="ATP12_ortho_dom_sf"/>
</dbReference>
<dbReference type="EMBL" id="JACIJP010000002">
    <property type="protein sequence ID" value="MBB6123881.1"/>
    <property type="molecule type" value="Genomic_DNA"/>
</dbReference>
<dbReference type="RefSeq" id="WP_184079385.1">
    <property type="nucleotide sequence ID" value="NZ_JACIJP010000002.1"/>
</dbReference>
<name>A0A841J6Q3_9SPHN</name>
<evidence type="ECO:0000256" key="2">
    <source>
        <dbReference type="ARBA" id="ARBA00022946"/>
    </source>
</evidence>
<organism evidence="4 5">
    <name type="scientific">Sphingobium subterraneum</name>
    <dbReference type="NCBI Taxonomy" id="627688"/>
    <lineage>
        <taxon>Bacteria</taxon>
        <taxon>Pseudomonadati</taxon>
        <taxon>Pseudomonadota</taxon>
        <taxon>Alphaproteobacteria</taxon>
        <taxon>Sphingomonadales</taxon>
        <taxon>Sphingomonadaceae</taxon>
        <taxon>Sphingobium</taxon>
    </lineage>
</organism>
<proteinExistence type="inferred from homology"/>
<comment type="caution">
    <text evidence="4">The sequence shown here is derived from an EMBL/GenBank/DDBJ whole genome shotgun (WGS) entry which is preliminary data.</text>
</comment>
<comment type="similarity">
    <text evidence="1">Belongs to the ATP12 family.</text>
</comment>
<dbReference type="GO" id="GO:0043461">
    <property type="term" value="P:proton-transporting ATP synthase complex assembly"/>
    <property type="evidence" value="ECO:0007669"/>
    <property type="project" value="InterPro"/>
</dbReference>
<dbReference type="Pfam" id="PF07542">
    <property type="entry name" value="ATP12"/>
    <property type="match status" value="1"/>
</dbReference>
<keyword evidence="2" id="KW-0809">Transit peptide</keyword>
<dbReference type="InterPro" id="IPR011419">
    <property type="entry name" value="ATP12_ATP_synth-F1-assembly"/>
</dbReference>
<dbReference type="SUPFAM" id="SSF160909">
    <property type="entry name" value="ATP12-like"/>
    <property type="match status" value="1"/>
</dbReference>
<accession>A0A841J6Q3</accession>
<dbReference type="Proteomes" id="UP000552700">
    <property type="component" value="Unassembled WGS sequence"/>
</dbReference>
<dbReference type="AlphaFoldDB" id="A0A841J6Q3"/>
<dbReference type="PANTHER" id="PTHR21013:SF10">
    <property type="entry name" value="ATP SYNTHASE MITOCHONDRIAL F1 COMPLEX ASSEMBLY FACTOR 2"/>
    <property type="match status" value="1"/>
</dbReference>
<evidence type="ECO:0000313" key="5">
    <source>
        <dbReference type="Proteomes" id="UP000552700"/>
    </source>
</evidence>
<dbReference type="InterPro" id="IPR042272">
    <property type="entry name" value="ATP12_ATP_synth-F1-assembly_N"/>
</dbReference>
<evidence type="ECO:0000256" key="3">
    <source>
        <dbReference type="ARBA" id="ARBA00023186"/>
    </source>
</evidence>